<evidence type="ECO:0000256" key="4">
    <source>
        <dbReference type="ARBA" id="ARBA00022581"/>
    </source>
</evidence>
<evidence type="ECO:0000256" key="8">
    <source>
        <dbReference type="ARBA" id="ARBA00022833"/>
    </source>
</evidence>
<dbReference type="Proteomes" id="UP001162015">
    <property type="component" value="Segment"/>
</dbReference>
<accession>A0A8K1DR73</accession>
<keyword evidence="10" id="KW-0899">Viral immunoevasion</keyword>
<reference evidence="11" key="1">
    <citation type="submission" date="2020-01" db="EMBL/GenBank/DDBJ databases">
        <title>Complete nucleotide sequence of a new carlavirus infecting Aconitum carmichaeli in China.</title>
        <authorList>
            <person name="Wang R."/>
            <person name="Chen B."/>
            <person name="Li Y."/>
            <person name="Wang L."/>
            <person name="Ding W."/>
        </authorList>
    </citation>
    <scope>NUCLEOTIDE SEQUENCE</scope>
    <source>
        <strain evidence="11">HB</strain>
    </source>
</reference>
<dbReference type="Pfam" id="PF01623">
    <property type="entry name" value="Carla_C4"/>
    <property type="match status" value="1"/>
</dbReference>
<dbReference type="GO" id="GO:0052170">
    <property type="term" value="P:symbiont-mediated suppression of host innate immune response"/>
    <property type="evidence" value="ECO:0007669"/>
    <property type="project" value="UniProtKB-KW"/>
</dbReference>
<evidence type="ECO:0000256" key="10">
    <source>
        <dbReference type="ARBA" id="ARBA00023280"/>
    </source>
</evidence>
<dbReference type="GeneID" id="80541635"/>
<evidence type="ECO:0000313" key="11">
    <source>
        <dbReference type="EMBL" id="QNJ34492.1"/>
    </source>
</evidence>
<dbReference type="RefSeq" id="YP_010802839.1">
    <property type="nucleotide sequence ID" value="NC_077052.1"/>
</dbReference>
<dbReference type="KEGG" id="vg:80541635"/>
<keyword evidence="6" id="KW-0479">Metal-binding</keyword>
<keyword evidence="5" id="KW-1090">Inhibition of host innate immune response by virus</keyword>
<evidence type="ECO:0000313" key="12">
    <source>
        <dbReference type="Proteomes" id="UP001162015"/>
    </source>
</evidence>
<proteinExistence type="inferred from homology"/>
<dbReference type="GO" id="GO:0003677">
    <property type="term" value="F:DNA binding"/>
    <property type="evidence" value="ECO:0007669"/>
    <property type="project" value="UniProtKB-KW"/>
</dbReference>
<keyword evidence="3" id="KW-0941">Suppressor of RNA silencing</keyword>
<keyword evidence="12" id="KW-1185">Reference proteome</keyword>
<evidence type="ECO:0000256" key="2">
    <source>
        <dbReference type="ARBA" id="ARBA00017202"/>
    </source>
</evidence>
<evidence type="ECO:0000256" key="7">
    <source>
        <dbReference type="ARBA" id="ARBA00022771"/>
    </source>
</evidence>
<dbReference type="InterPro" id="IPR002568">
    <property type="entry name" value="Carla-bd"/>
</dbReference>
<dbReference type="GO" id="GO:0006355">
    <property type="term" value="P:regulation of DNA-templated transcription"/>
    <property type="evidence" value="ECO:0007669"/>
    <property type="project" value="InterPro"/>
</dbReference>
<evidence type="ECO:0000256" key="6">
    <source>
        <dbReference type="ARBA" id="ARBA00022723"/>
    </source>
</evidence>
<protein>
    <recommendedName>
        <fullName evidence="2">RNA silencing suppressor</fullName>
    </recommendedName>
</protein>
<keyword evidence="4" id="KW-0945">Host-virus interaction</keyword>
<evidence type="ECO:0000256" key="9">
    <source>
        <dbReference type="ARBA" id="ARBA00023125"/>
    </source>
</evidence>
<dbReference type="EMBL" id="MN944106">
    <property type="protein sequence ID" value="QNJ34492.1"/>
    <property type="molecule type" value="Genomic_RNA"/>
</dbReference>
<keyword evidence="8" id="KW-0862">Zinc</keyword>
<evidence type="ECO:0000256" key="1">
    <source>
        <dbReference type="ARBA" id="ARBA00006158"/>
    </source>
</evidence>
<keyword evidence="7" id="KW-0863">Zinc-finger</keyword>
<organism evidence="11 12">
    <name type="scientific">Aconite virus A</name>
    <dbReference type="NCBI Taxonomy" id="2764701"/>
    <lineage>
        <taxon>Viruses</taxon>
        <taxon>Riboviria</taxon>
        <taxon>Orthornavirae</taxon>
        <taxon>Kitrinoviricota</taxon>
        <taxon>Alsuviricetes</taxon>
        <taxon>Tymovirales</taxon>
        <taxon>Betaflexiviridae</taxon>
        <taxon>Quinvirinae</taxon>
        <taxon>Carlavirus</taxon>
        <taxon>Carlavirus alphaconiti</taxon>
    </lineage>
</organism>
<sequence length="97" mass="11122">MNKIKIIKRLLVSAFKQKVTRVDYDVVNYISSLCVLGKPGRSSYARKRRAKQLARCPRCYRMDFPLSPLSRCDGIHCVPGLSYNSNIARKIMGLKKM</sequence>
<comment type="similarity">
    <text evidence="1">Belongs to the carlaviruses nucleic acid-binding protein family.</text>
</comment>
<gene>
    <name evidence="11" type="primary">ORF6</name>
</gene>
<dbReference type="GO" id="GO:0008270">
    <property type="term" value="F:zinc ion binding"/>
    <property type="evidence" value="ECO:0007669"/>
    <property type="project" value="UniProtKB-KW"/>
</dbReference>
<name>A0A8K1DR73_9VIRU</name>
<evidence type="ECO:0000256" key="3">
    <source>
        <dbReference type="ARBA" id="ARBA00022463"/>
    </source>
</evidence>
<keyword evidence="9" id="KW-0238">DNA-binding</keyword>
<evidence type="ECO:0000256" key="5">
    <source>
        <dbReference type="ARBA" id="ARBA00022632"/>
    </source>
</evidence>